<dbReference type="SUPFAM" id="SSF49265">
    <property type="entry name" value="Fibronectin type III"/>
    <property type="match status" value="2"/>
</dbReference>
<feature type="region of interest" description="Disordered" evidence="17">
    <location>
        <begin position="578"/>
        <end position="597"/>
    </location>
</feature>
<evidence type="ECO:0000259" key="18">
    <source>
        <dbReference type="PROSITE" id="PS50853"/>
    </source>
</evidence>
<dbReference type="InterPro" id="IPR003961">
    <property type="entry name" value="FN3_dom"/>
</dbReference>
<dbReference type="GO" id="GO:0017046">
    <property type="term" value="F:peptide hormone binding"/>
    <property type="evidence" value="ECO:0007669"/>
    <property type="project" value="TreeGrafter"/>
</dbReference>
<dbReference type="InterPro" id="IPR036116">
    <property type="entry name" value="FN3_sf"/>
</dbReference>
<dbReference type="Gene3D" id="2.60.40.10">
    <property type="entry name" value="Immunoglobulins"/>
    <property type="match status" value="2"/>
</dbReference>
<comment type="subcellular location">
    <subcellularLocation>
        <location evidence="1 16">Membrane</location>
        <topology evidence="1 16">Single-pass type I membrane protein</topology>
    </subcellularLocation>
</comment>
<evidence type="ECO:0000256" key="14">
    <source>
        <dbReference type="ARBA" id="ARBA00053754"/>
    </source>
</evidence>
<evidence type="ECO:0000256" key="7">
    <source>
        <dbReference type="ARBA" id="ARBA00022737"/>
    </source>
</evidence>
<evidence type="ECO:0000256" key="11">
    <source>
        <dbReference type="ARBA" id="ARBA00023157"/>
    </source>
</evidence>
<evidence type="ECO:0000256" key="5">
    <source>
        <dbReference type="ARBA" id="ARBA00022723"/>
    </source>
</evidence>
<keyword evidence="13" id="KW-0325">Glycoprotein</keyword>
<feature type="region of interest" description="Disordered" evidence="17">
    <location>
        <begin position="516"/>
        <end position="544"/>
    </location>
</feature>
<feature type="transmembrane region" description="Helical" evidence="16">
    <location>
        <begin position="290"/>
        <end position="310"/>
    </location>
</feature>
<dbReference type="InterPro" id="IPR013783">
    <property type="entry name" value="Ig-like_fold"/>
</dbReference>
<gene>
    <name evidence="16" type="primary">PRLR</name>
    <name evidence="19" type="ORF">mMyoMyo1_015795</name>
</gene>
<dbReference type="GO" id="GO:0046872">
    <property type="term" value="F:metal ion binding"/>
    <property type="evidence" value="ECO:0007669"/>
    <property type="project" value="UniProtKB-KW"/>
</dbReference>
<evidence type="ECO:0000313" key="20">
    <source>
        <dbReference type="Proteomes" id="UP000527355"/>
    </source>
</evidence>
<keyword evidence="11 16" id="KW-1015">Disulfide bond</keyword>
<dbReference type="GO" id="GO:0004925">
    <property type="term" value="F:prolactin receptor activity"/>
    <property type="evidence" value="ECO:0007669"/>
    <property type="project" value="TreeGrafter"/>
</dbReference>
<dbReference type="PANTHER" id="PTHR23036:SF86">
    <property type="entry name" value="PROLACTIN RECEPTOR"/>
    <property type="match status" value="1"/>
</dbReference>
<protein>
    <recommendedName>
        <fullName evidence="3 16">Prolactin receptor</fullName>
        <shortName evidence="16">PRL-R</shortName>
    </recommendedName>
</protein>
<comment type="subunit">
    <text evidence="15 16">Interacts with SMARCA1. Interacts with NEK3 and VAV2 and this interaction is prolactin-dependent.</text>
</comment>
<evidence type="ECO:0000256" key="4">
    <source>
        <dbReference type="ARBA" id="ARBA00022692"/>
    </source>
</evidence>
<keyword evidence="20" id="KW-1185">Reference proteome</keyword>
<keyword evidence="12 16" id="KW-0675">Receptor</keyword>
<comment type="domain">
    <text evidence="16">The WSXWS motif appears to be necessary for proper protein folding and thereby efficient intracellular transport and cell-surface receptor binding.</text>
</comment>
<evidence type="ECO:0000256" key="9">
    <source>
        <dbReference type="ARBA" id="ARBA00022989"/>
    </source>
</evidence>
<feature type="compositionally biased region" description="Basic and acidic residues" evidence="17">
    <location>
        <begin position="523"/>
        <end position="542"/>
    </location>
</feature>
<comment type="function">
    <text evidence="14 16">This is a receptor for the anterior pituitary hormone prolactin.</text>
</comment>
<evidence type="ECO:0000256" key="13">
    <source>
        <dbReference type="ARBA" id="ARBA00023180"/>
    </source>
</evidence>
<keyword evidence="6" id="KW-0732">Signal</keyword>
<dbReference type="GO" id="GO:0008284">
    <property type="term" value="P:positive regulation of cell population proliferation"/>
    <property type="evidence" value="ECO:0007669"/>
    <property type="project" value="TreeGrafter"/>
</dbReference>
<comment type="similarity">
    <text evidence="2 16">Belongs to the type I cytokine receptor family. Type 1 subfamily.</text>
</comment>
<dbReference type="FunFam" id="2.60.40.10:FF:000287">
    <property type="entry name" value="Prolactin receptor"/>
    <property type="match status" value="1"/>
</dbReference>
<dbReference type="InterPro" id="IPR050379">
    <property type="entry name" value="Type-I_Cytokine_Rcpt"/>
</dbReference>
<dbReference type="Proteomes" id="UP000527355">
    <property type="component" value="Unassembled WGS sequence"/>
</dbReference>
<accession>A0A7J7Y1G0</accession>
<organism evidence="19 20">
    <name type="scientific">Myotis myotis</name>
    <name type="common">Greater mouse-eared bat</name>
    <name type="synonym">Vespertilio myotis</name>
    <dbReference type="NCBI Taxonomy" id="51298"/>
    <lineage>
        <taxon>Eukaryota</taxon>
        <taxon>Metazoa</taxon>
        <taxon>Chordata</taxon>
        <taxon>Craniata</taxon>
        <taxon>Vertebrata</taxon>
        <taxon>Euteleostomi</taxon>
        <taxon>Mammalia</taxon>
        <taxon>Eutheria</taxon>
        <taxon>Laurasiatheria</taxon>
        <taxon>Chiroptera</taxon>
        <taxon>Yangochiroptera</taxon>
        <taxon>Vespertilionidae</taxon>
        <taxon>Myotis</taxon>
    </lineage>
</organism>
<proteinExistence type="inferred from homology"/>
<dbReference type="CDD" id="cd00063">
    <property type="entry name" value="FN3"/>
    <property type="match status" value="2"/>
</dbReference>
<keyword evidence="10 16" id="KW-0472">Membrane</keyword>
<feature type="domain" description="Fibronectin type-III" evidence="18">
    <location>
        <begin position="182"/>
        <end position="282"/>
    </location>
</feature>
<dbReference type="PROSITE" id="PS50853">
    <property type="entry name" value="FN3"/>
    <property type="match status" value="2"/>
</dbReference>
<feature type="compositionally biased region" description="Polar residues" evidence="17">
    <location>
        <begin position="465"/>
        <end position="483"/>
    </location>
</feature>
<dbReference type="VEuPathDB" id="HostDB:GeneID_118656206"/>
<evidence type="ECO:0000256" key="1">
    <source>
        <dbReference type="ARBA" id="ARBA00004479"/>
    </source>
</evidence>
<name>A0A7J7Y1G0_MYOMY</name>
<keyword evidence="5 16" id="KW-0479">Metal-binding</keyword>
<reference evidence="19 20" key="1">
    <citation type="journal article" date="2020" name="Nature">
        <title>Six reference-quality genomes reveal evolution of bat adaptations.</title>
        <authorList>
            <person name="Jebb D."/>
            <person name="Huang Z."/>
            <person name="Pippel M."/>
            <person name="Hughes G.M."/>
            <person name="Lavrichenko K."/>
            <person name="Devanna P."/>
            <person name="Winkler S."/>
            <person name="Jermiin L.S."/>
            <person name="Skirmuntt E.C."/>
            <person name="Katzourakis A."/>
            <person name="Burkitt-Gray L."/>
            <person name="Ray D.A."/>
            <person name="Sullivan K.A.M."/>
            <person name="Roscito J.G."/>
            <person name="Kirilenko B.M."/>
            <person name="Davalos L.M."/>
            <person name="Corthals A.P."/>
            <person name="Power M.L."/>
            <person name="Jones G."/>
            <person name="Ransome R.D."/>
            <person name="Dechmann D.K.N."/>
            <person name="Locatelli A.G."/>
            <person name="Puechmaille S.J."/>
            <person name="Fedrigo O."/>
            <person name="Jarvis E.D."/>
            <person name="Hiller M."/>
            <person name="Vernes S.C."/>
            <person name="Myers E.W."/>
            <person name="Teeling E.C."/>
        </authorList>
    </citation>
    <scope>NUCLEOTIDE SEQUENCE [LARGE SCALE GENOMIC DNA]</scope>
    <source>
        <strain evidence="19">MMyoMyo1</strain>
        <tissue evidence="19">Flight muscle</tissue>
    </source>
</reference>
<feature type="compositionally biased region" description="Polar residues" evidence="17">
    <location>
        <begin position="399"/>
        <end position="426"/>
    </location>
</feature>
<evidence type="ECO:0000256" key="2">
    <source>
        <dbReference type="ARBA" id="ARBA00007885"/>
    </source>
</evidence>
<dbReference type="GO" id="GO:0043235">
    <property type="term" value="C:receptor complex"/>
    <property type="evidence" value="ECO:0007669"/>
    <property type="project" value="TreeGrafter"/>
</dbReference>
<dbReference type="GO" id="GO:0009897">
    <property type="term" value="C:external side of plasma membrane"/>
    <property type="evidence" value="ECO:0007669"/>
    <property type="project" value="TreeGrafter"/>
</dbReference>
<dbReference type="InterPro" id="IPR015152">
    <property type="entry name" value="Growth/epo_recpt_lig-bind"/>
</dbReference>
<evidence type="ECO:0000256" key="16">
    <source>
        <dbReference type="RuleBase" id="RU365035"/>
    </source>
</evidence>
<feature type="domain" description="Fibronectin type-III" evidence="18">
    <location>
        <begin position="80"/>
        <end position="181"/>
    </location>
</feature>
<evidence type="ECO:0000256" key="12">
    <source>
        <dbReference type="ARBA" id="ARBA00023170"/>
    </source>
</evidence>
<sequence>MAAGTRDPLGLPLPMPARFSRGHTEHCSQQTGLQMLAPRLREPLTPRTQKAANMTGNARSLCVWVLLLFLHIRLLNGQSPPGKPKISKCRSTEKETFSCWWKPGPDGGLPTNYTLTYRKEGNPFIYECPDYKTSGPNSCYFDKKHTSIWTMYVITVNATNQMGSNSSDPHYVDVTYIVEPDPPINLILEVKHPEDQKPYLWIKWFPPAQVDVRSGWLTLQYEIRLKPEKANEWEVHFTGQQTQFKIFSLYPGKKYLVQVRCKPDHGFWSEWGPEGSIHIPDDSTNTDTTVWIFVAVLSVVVCLIMVWAVAMKGYSMLTCVFPPVPGPKIKGLDIHLLERGKSEELLSALGCQDFPSDCEDLLVELLEVVDSENQQPVQVHSKEHPDPGLKPTPLDPDSDSGQGSCDSPSLLSNNREGSQESPSTVHTPGGIKEPENPEGNGAHTWDSQSTSVEGRVPSVCADGPKSSTWPSSQPPNQHNPRSSYHSIADVCKLDPGTAGSSATVLDKTDKCALTSLETTETGGEEKAAEQRGVKSFHAKTDPDTPWLLPQEDTSVISAKPLDYVEIHKVNKDGALSLFPKQEENGNQAEKAGAPKTSKEYAKVAGVVESSILVLVQDPPAPDLALFEEPAEEAPPSLPQNQEEKDLAAFAMTSSNCRLGGLDYLDPACLKHSFQ</sequence>
<evidence type="ECO:0000256" key="3">
    <source>
        <dbReference type="ARBA" id="ARBA00019818"/>
    </source>
</evidence>
<evidence type="ECO:0000256" key="6">
    <source>
        <dbReference type="ARBA" id="ARBA00022729"/>
    </source>
</evidence>
<dbReference type="PROSITE" id="PS01352">
    <property type="entry name" value="HEMATOPO_REC_L_F1"/>
    <property type="match status" value="1"/>
</dbReference>
<dbReference type="InterPro" id="IPR003528">
    <property type="entry name" value="Long_hematopoietin_rcpt_CS"/>
</dbReference>
<comment type="domain">
    <text evidence="16">The box 1 motif is required for JAK interaction and/or activation.</text>
</comment>
<dbReference type="EMBL" id="JABWUV010000005">
    <property type="protein sequence ID" value="KAF6355801.1"/>
    <property type="molecule type" value="Genomic_DNA"/>
</dbReference>
<dbReference type="FunFam" id="2.60.40.10:FF:000358">
    <property type="entry name" value="Prolactin receptor"/>
    <property type="match status" value="1"/>
</dbReference>
<keyword evidence="7" id="KW-0677">Repeat</keyword>
<dbReference type="GO" id="GO:0019955">
    <property type="term" value="F:cytokine binding"/>
    <property type="evidence" value="ECO:0007669"/>
    <property type="project" value="TreeGrafter"/>
</dbReference>
<comment type="caution">
    <text evidence="19">The sequence shown here is derived from an EMBL/GenBank/DDBJ whole genome shotgun (WGS) entry which is preliminary data.</text>
</comment>
<evidence type="ECO:0000313" key="19">
    <source>
        <dbReference type="EMBL" id="KAF6355801.1"/>
    </source>
</evidence>
<evidence type="ECO:0000256" key="15">
    <source>
        <dbReference type="ARBA" id="ARBA00064803"/>
    </source>
</evidence>
<dbReference type="SMART" id="SM00060">
    <property type="entry name" value="FN3"/>
    <property type="match status" value="2"/>
</dbReference>
<evidence type="ECO:0000256" key="17">
    <source>
        <dbReference type="SAM" id="MobiDB-lite"/>
    </source>
</evidence>
<dbReference type="Pfam" id="PF09067">
    <property type="entry name" value="EpoR_lig-bind"/>
    <property type="match status" value="1"/>
</dbReference>
<dbReference type="AlphaFoldDB" id="A0A7J7Y1G0"/>
<keyword evidence="9 16" id="KW-1133">Transmembrane helix</keyword>
<feature type="region of interest" description="Disordered" evidence="17">
    <location>
        <begin position="373"/>
        <end position="483"/>
    </location>
</feature>
<dbReference type="PANTHER" id="PTHR23036">
    <property type="entry name" value="CYTOKINE RECEPTOR"/>
    <property type="match status" value="1"/>
</dbReference>
<keyword evidence="8 16" id="KW-0862">Zinc</keyword>
<keyword evidence="4 16" id="KW-0812">Transmembrane</keyword>
<evidence type="ECO:0000256" key="10">
    <source>
        <dbReference type="ARBA" id="ARBA00023136"/>
    </source>
</evidence>
<evidence type="ECO:0000256" key="8">
    <source>
        <dbReference type="ARBA" id="ARBA00022833"/>
    </source>
</evidence>